<protein>
    <recommendedName>
        <fullName evidence="5">EF-hand domain-containing protein</fullName>
    </recommendedName>
</protein>
<keyword evidence="2" id="KW-0677">Repeat</keyword>
<dbReference type="SMART" id="SM01394">
    <property type="entry name" value="S_100"/>
    <property type="match status" value="1"/>
</dbReference>
<dbReference type="GO" id="GO:0005509">
    <property type="term" value="F:calcium ion binding"/>
    <property type="evidence" value="ECO:0007669"/>
    <property type="project" value="InterPro"/>
</dbReference>
<evidence type="ECO:0000256" key="4">
    <source>
        <dbReference type="SAM" id="MobiDB-lite"/>
    </source>
</evidence>
<feature type="compositionally biased region" description="Basic and acidic residues" evidence="4">
    <location>
        <begin position="136"/>
        <end position="175"/>
    </location>
</feature>
<feature type="domain" description="EF-hand" evidence="5">
    <location>
        <begin position="46"/>
        <end position="81"/>
    </location>
</feature>
<evidence type="ECO:0000313" key="6">
    <source>
        <dbReference type="Ensembl" id="ENSVKKP00000009681.1"/>
    </source>
</evidence>
<dbReference type="InterPro" id="IPR001751">
    <property type="entry name" value="S100/CaBP7/8-like_CS"/>
</dbReference>
<dbReference type="Gene3D" id="1.10.238.10">
    <property type="entry name" value="EF-hand"/>
    <property type="match status" value="1"/>
</dbReference>
<sequence>MPHLLNSICTIIGVFHKYAKWQGDCSTLNRKEMKELILQEEFGNPHDPETVELIFQKLDFNENGLLDFNEYLLLLFQFTKACYSHLQPRECLSEGGPQEEGRDRRQVHDGERVGVRERPDSGRTRLRPIEGTTGSQEREDRRRRDSSDEQEMQDKLSSRDPERWQDRTHNHKPVDGADECFSLPRVGERRRSRTPEPERRERSWPSEPDRPDGERTGQRRGRTQYRGAEHGPDQPSGPEVREAERRLPH</sequence>
<accession>A0A8D2J7J1</accession>
<dbReference type="Proteomes" id="UP000694545">
    <property type="component" value="Unplaced"/>
</dbReference>
<dbReference type="PROSITE" id="PS00018">
    <property type="entry name" value="EF_HAND_1"/>
    <property type="match status" value="1"/>
</dbReference>
<dbReference type="PANTHER" id="PTHR14054">
    <property type="entry name" value="REPETIN"/>
    <property type="match status" value="1"/>
</dbReference>
<reference evidence="6" key="1">
    <citation type="submission" date="2025-08" db="UniProtKB">
        <authorList>
            <consortium name="Ensembl"/>
        </authorList>
    </citation>
    <scope>IDENTIFICATION</scope>
</reference>
<feature type="compositionally biased region" description="Basic and acidic residues" evidence="4">
    <location>
        <begin position="186"/>
        <end position="217"/>
    </location>
</feature>
<dbReference type="PANTHER" id="PTHR14054:SF14">
    <property type="entry name" value="REPETIN"/>
    <property type="match status" value="1"/>
</dbReference>
<dbReference type="InterPro" id="IPR013787">
    <property type="entry name" value="S100_Ca-bd_sub"/>
</dbReference>
<dbReference type="InterPro" id="IPR011992">
    <property type="entry name" value="EF-hand-dom_pair"/>
</dbReference>
<evidence type="ECO:0000256" key="2">
    <source>
        <dbReference type="ARBA" id="ARBA00022737"/>
    </source>
</evidence>
<evidence type="ECO:0000256" key="3">
    <source>
        <dbReference type="ARBA" id="ARBA00022837"/>
    </source>
</evidence>
<reference evidence="6" key="2">
    <citation type="submission" date="2025-09" db="UniProtKB">
        <authorList>
            <consortium name="Ensembl"/>
        </authorList>
    </citation>
    <scope>IDENTIFICATION</scope>
</reference>
<feature type="compositionally biased region" description="Basic and acidic residues" evidence="4">
    <location>
        <begin position="99"/>
        <end position="123"/>
    </location>
</feature>
<dbReference type="CDD" id="cd00213">
    <property type="entry name" value="S-100"/>
    <property type="match status" value="1"/>
</dbReference>
<name>A0A8D2J7J1_VARKO</name>
<dbReference type="GO" id="GO:0046914">
    <property type="term" value="F:transition metal ion binding"/>
    <property type="evidence" value="ECO:0007669"/>
    <property type="project" value="InterPro"/>
</dbReference>
<feature type="region of interest" description="Disordered" evidence="4">
    <location>
        <begin position="90"/>
        <end position="249"/>
    </location>
</feature>
<dbReference type="Ensembl" id="ENSVKKT00000009922.1">
    <property type="protein sequence ID" value="ENSVKKP00000009681.1"/>
    <property type="gene ID" value="ENSVKKG00000006828.1"/>
</dbReference>
<keyword evidence="3" id="KW-0106">Calcium</keyword>
<dbReference type="AlphaFoldDB" id="A0A8D2J7J1"/>
<evidence type="ECO:0000259" key="5">
    <source>
        <dbReference type="PROSITE" id="PS50222"/>
    </source>
</evidence>
<dbReference type="InterPro" id="IPR034325">
    <property type="entry name" value="S-100_dom"/>
</dbReference>
<feature type="compositionally biased region" description="Basic and acidic residues" evidence="4">
    <location>
        <begin position="239"/>
        <end position="249"/>
    </location>
</feature>
<organism evidence="6 7">
    <name type="scientific">Varanus komodoensis</name>
    <name type="common">Komodo dragon</name>
    <dbReference type="NCBI Taxonomy" id="61221"/>
    <lineage>
        <taxon>Eukaryota</taxon>
        <taxon>Metazoa</taxon>
        <taxon>Chordata</taxon>
        <taxon>Craniata</taxon>
        <taxon>Vertebrata</taxon>
        <taxon>Euteleostomi</taxon>
        <taxon>Lepidosauria</taxon>
        <taxon>Squamata</taxon>
        <taxon>Bifurcata</taxon>
        <taxon>Unidentata</taxon>
        <taxon>Episquamata</taxon>
        <taxon>Toxicofera</taxon>
        <taxon>Anguimorpha</taxon>
        <taxon>Paleoanguimorpha</taxon>
        <taxon>Varanoidea</taxon>
        <taxon>Varanidae</taxon>
        <taxon>Varanus</taxon>
    </lineage>
</organism>
<dbReference type="GO" id="GO:0001533">
    <property type="term" value="C:cornified envelope"/>
    <property type="evidence" value="ECO:0007669"/>
    <property type="project" value="TreeGrafter"/>
</dbReference>
<evidence type="ECO:0000256" key="1">
    <source>
        <dbReference type="ARBA" id="ARBA00022723"/>
    </source>
</evidence>
<dbReference type="PROSITE" id="PS00303">
    <property type="entry name" value="S100_CABP"/>
    <property type="match status" value="1"/>
</dbReference>
<dbReference type="SUPFAM" id="SSF47473">
    <property type="entry name" value="EF-hand"/>
    <property type="match status" value="1"/>
</dbReference>
<proteinExistence type="predicted"/>
<keyword evidence="7" id="KW-1185">Reference proteome</keyword>
<dbReference type="InterPro" id="IPR018247">
    <property type="entry name" value="EF_Hand_1_Ca_BS"/>
</dbReference>
<dbReference type="InterPro" id="IPR002048">
    <property type="entry name" value="EF_hand_dom"/>
</dbReference>
<evidence type="ECO:0000313" key="7">
    <source>
        <dbReference type="Proteomes" id="UP000694545"/>
    </source>
</evidence>
<dbReference type="PROSITE" id="PS50222">
    <property type="entry name" value="EF_HAND_2"/>
    <property type="match status" value="1"/>
</dbReference>
<keyword evidence="1" id="KW-0479">Metal-binding</keyword>
<dbReference type="Pfam" id="PF01023">
    <property type="entry name" value="S_100"/>
    <property type="match status" value="1"/>
</dbReference>